<keyword evidence="2 5" id="KW-0456">Lyase</keyword>
<organism evidence="5 6">
    <name type="scientific">Duganella zoogloeoides</name>
    <dbReference type="NCBI Taxonomy" id="75659"/>
    <lineage>
        <taxon>Bacteria</taxon>
        <taxon>Pseudomonadati</taxon>
        <taxon>Pseudomonadota</taxon>
        <taxon>Betaproteobacteria</taxon>
        <taxon>Burkholderiales</taxon>
        <taxon>Oxalobacteraceae</taxon>
        <taxon>Telluria group</taxon>
        <taxon>Duganella</taxon>
    </lineage>
</organism>
<dbReference type="RefSeq" id="WP_019923403.1">
    <property type="nucleotide sequence ID" value="NZ_CP140152.1"/>
</dbReference>
<dbReference type="Pfam" id="PF05426">
    <property type="entry name" value="Alginate_lyase"/>
    <property type="match status" value="1"/>
</dbReference>
<dbReference type="GO" id="GO:0016829">
    <property type="term" value="F:lyase activity"/>
    <property type="evidence" value="ECO:0007669"/>
    <property type="project" value="UniProtKB-KW"/>
</dbReference>
<protein>
    <submittedName>
        <fullName evidence="5">Alginate lyase family protein</fullName>
    </submittedName>
</protein>
<evidence type="ECO:0000256" key="2">
    <source>
        <dbReference type="ARBA" id="ARBA00023239"/>
    </source>
</evidence>
<dbReference type="GeneID" id="43165013"/>
<dbReference type="Proteomes" id="UP001326110">
    <property type="component" value="Chromosome"/>
</dbReference>
<evidence type="ECO:0000256" key="1">
    <source>
        <dbReference type="ARBA" id="ARBA00022729"/>
    </source>
</evidence>
<dbReference type="SUPFAM" id="SSF48230">
    <property type="entry name" value="Chondroitin AC/alginate lyase"/>
    <property type="match status" value="1"/>
</dbReference>
<gene>
    <name evidence="5" type="ORF">SR858_23880</name>
</gene>
<evidence type="ECO:0000259" key="4">
    <source>
        <dbReference type="Pfam" id="PF05426"/>
    </source>
</evidence>
<feature type="chain" id="PRO_5046999524" evidence="3">
    <location>
        <begin position="22"/>
        <end position="320"/>
    </location>
</feature>
<keyword evidence="1 3" id="KW-0732">Signal</keyword>
<dbReference type="EMBL" id="CP140152">
    <property type="protein sequence ID" value="WQH04054.1"/>
    <property type="molecule type" value="Genomic_DNA"/>
</dbReference>
<evidence type="ECO:0000313" key="5">
    <source>
        <dbReference type="EMBL" id="WQH04054.1"/>
    </source>
</evidence>
<sequence length="320" mass="34263">MKIVYLVYTVLLSASAASAVAATCQPAPAAVIDIDANSYYNDANHSVIDPARRAKNIASTEPVEQFLSGVARNASRYQANGKPQDAACALNWLDSWAGQQAMLGKMSSEQAYFVRKWTLGGLALSYARVQAAAMPAQKQAIEAWLSTLADATLVHADTRKGKRNNHYYWEGLAVTAVGAVTHDQRLLTWGHGVFDNAMAQVAPDGALPAEMARGAKALHYHAFAAAPLTMMASILDLQSPMLDRLVTFTLAAARNPSAMNQATGFKQEAVNDMPFAVIYARHMGHPPAAAAKFQARLGGDLTLPNPLEHFPSSNKSTGQP</sequence>
<name>A0ABZ0XXD9_9BURK</name>
<accession>A0ABZ0XXD9</accession>
<reference evidence="5 6" key="1">
    <citation type="submission" date="2023-11" db="EMBL/GenBank/DDBJ databases">
        <title>MicrobeMod: A computational toolkit for identifying prokaryotic methylation and restriction-modification with nanopore sequencing.</title>
        <authorList>
            <person name="Crits-Christoph A."/>
            <person name="Kang S.C."/>
            <person name="Lee H."/>
            <person name="Ostrov N."/>
        </authorList>
    </citation>
    <scope>NUCLEOTIDE SEQUENCE [LARGE SCALE GENOMIC DNA]</scope>
    <source>
        <strain evidence="5 6">ATCC 25935</strain>
    </source>
</reference>
<dbReference type="InterPro" id="IPR008929">
    <property type="entry name" value="Chondroitin_lyas"/>
</dbReference>
<feature type="domain" description="Alginate lyase" evidence="4">
    <location>
        <begin position="34"/>
        <end position="238"/>
    </location>
</feature>
<feature type="signal peptide" evidence="3">
    <location>
        <begin position="1"/>
        <end position="21"/>
    </location>
</feature>
<dbReference type="InterPro" id="IPR008397">
    <property type="entry name" value="Alginate_lyase_dom"/>
</dbReference>
<dbReference type="Gene3D" id="1.50.10.100">
    <property type="entry name" value="Chondroitin AC/alginate lyase"/>
    <property type="match status" value="1"/>
</dbReference>
<evidence type="ECO:0000313" key="6">
    <source>
        <dbReference type="Proteomes" id="UP001326110"/>
    </source>
</evidence>
<evidence type="ECO:0000256" key="3">
    <source>
        <dbReference type="SAM" id="SignalP"/>
    </source>
</evidence>
<keyword evidence="6" id="KW-1185">Reference proteome</keyword>
<proteinExistence type="predicted"/>